<dbReference type="GO" id="GO:0008270">
    <property type="term" value="F:zinc ion binding"/>
    <property type="evidence" value="ECO:0007669"/>
    <property type="project" value="InterPro"/>
</dbReference>
<evidence type="ECO:0000313" key="6">
    <source>
        <dbReference type="EMBL" id="MBB5283061.1"/>
    </source>
</evidence>
<dbReference type="InterPro" id="IPR001559">
    <property type="entry name" value="Phosphotriesterase"/>
</dbReference>
<dbReference type="Proteomes" id="UP000557307">
    <property type="component" value="Unassembled WGS sequence"/>
</dbReference>
<reference evidence="6 7" key="1">
    <citation type="submission" date="2020-08" db="EMBL/GenBank/DDBJ databases">
        <title>Genomic Encyclopedia of Type Strains, Phase IV (KMG-IV): sequencing the most valuable type-strain genomes for metagenomic binning, comparative biology and taxonomic classification.</title>
        <authorList>
            <person name="Goeker M."/>
        </authorList>
    </citation>
    <scope>NUCLEOTIDE SEQUENCE [LARGE SCALE GENOMIC DNA]</scope>
    <source>
        <strain evidence="6 7">DSM 105074</strain>
    </source>
</reference>
<evidence type="ECO:0000256" key="2">
    <source>
        <dbReference type="ARBA" id="ARBA00022801"/>
    </source>
</evidence>
<feature type="binding site" evidence="4">
    <location>
        <position position="223"/>
    </location>
    <ligand>
        <name>Zn(2+)</name>
        <dbReference type="ChEBI" id="CHEBI:29105"/>
        <label>2</label>
    </ligand>
</feature>
<proteinExistence type="inferred from homology"/>
<evidence type="ECO:0000256" key="1">
    <source>
        <dbReference type="ARBA" id="ARBA00022723"/>
    </source>
</evidence>
<dbReference type="GO" id="GO:0016788">
    <property type="term" value="F:hydrolase activity, acting on ester bonds"/>
    <property type="evidence" value="ECO:0007669"/>
    <property type="project" value="InterPro"/>
</dbReference>
<keyword evidence="7" id="KW-1185">Reference proteome</keyword>
<feature type="binding site" evidence="4">
    <location>
        <position position="195"/>
    </location>
    <ligand>
        <name>Zn(2+)</name>
        <dbReference type="ChEBI" id="CHEBI:29105"/>
        <label>2</label>
    </ligand>
</feature>
<comment type="caution">
    <text evidence="6">The sequence shown here is derived from an EMBL/GenBank/DDBJ whole genome shotgun (WGS) entry which is preliminary data.</text>
</comment>
<keyword evidence="1 4" id="KW-0479">Metal-binding</keyword>
<feature type="binding site" evidence="4">
    <location>
        <position position="46"/>
    </location>
    <ligand>
        <name>Zn(2+)</name>
        <dbReference type="ChEBI" id="CHEBI:29105"/>
        <label>1</label>
    </ligand>
</feature>
<dbReference type="PROSITE" id="PS51347">
    <property type="entry name" value="PHOSPHOTRIESTERASE_2"/>
    <property type="match status" value="1"/>
</dbReference>
<protein>
    <submittedName>
        <fullName evidence="6">Phosphotriesterase-related protein</fullName>
    </submittedName>
</protein>
<comment type="cofactor">
    <cofactor evidence="4">
        <name>a divalent metal cation</name>
        <dbReference type="ChEBI" id="CHEBI:60240"/>
    </cofactor>
    <text evidence="4">Binds 2 divalent metal cations per subunit.</text>
</comment>
<organism evidence="6 7">
    <name type="scientific">Rhabdobacter roseus</name>
    <dbReference type="NCBI Taxonomy" id="1655419"/>
    <lineage>
        <taxon>Bacteria</taxon>
        <taxon>Pseudomonadati</taxon>
        <taxon>Bacteroidota</taxon>
        <taxon>Cytophagia</taxon>
        <taxon>Cytophagales</taxon>
        <taxon>Cytophagaceae</taxon>
        <taxon>Rhabdobacter</taxon>
    </lineage>
</organism>
<dbReference type="InterPro" id="IPR017947">
    <property type="entry name" value="AryldialkylPase_Zn-BS"/>
</dbReference>
<gene>
    <name evidence="6" type="ORF">HNQ92_001187</name>
</gene>
<comment type="similarity">
    <text evidence="5">Belongs to the metallo-dependent hydrolases superfamily. Phosphotriesterase family.</text>
</comment>
<keyword evidence="2" id="KW-0378">Hydrolase</keyword>
<name>A0A840TIB5_9BACT</name>
<dbReference type="PROSITE" id="PS01322">
    <property type="entry name" value="PHOSPHOTRIESTERASE_1"/>
    <property type="match status" value="1"/>
</dbReference>
<dbReference type="RefSeq" id="WP_184172132.1">
    <property type="nucleotide sequence ID" value="NZ_JACHGF010000002.1"/>
</dbReference>
<dbReference type="Gene3D" id="3.20.20.140">
    <property type="entry name" value="Metal-dependent hydrolases"/>
    <property type="match status" value="1"/>
</dbReference>
<evidence type="ECO:0000313" key="7">
    <source>
        <dbReference type="Proteomes" id="UP000557307"/>
    </source>
</evidence>
<feature type="binding site" evidence="4">
    <location>
        <position position="277"/>
    </location>
    <ligand>
        <name>Zn(2+)</name>
        <dbReference type="ChEBI" id="CHEBI:29105"/>
        <label>1</label>
    </ligand>
</feature>
<feature type="modified residue" description="N6-carboxylysine" evidence="3 5">
    <location>
        <position position="162"/>
    </location>
</feature>
<dbReference type="Pfam" id="PF02126">
    <property type="entry name" value="PTE"/>
    <property type="match status" value="1"/>
</dbReference>
<evidence type="ECO:0000256" key="5">
    <source>
        <dbReference type="PROSITE-ProRule" id="PRU00679"/>
    </source>
</evidence>
<dbReference type="InterPro" id="IPR032466">
    <property type="entry name" value="Metal_Hydrolase"/>
</dbReference>
<sequence>MLTRRRFLQASLAAPLLISRPPVGKIMTIQGEIPASQLGTTLIHEHVLVDFIGADRISASRWDRAEVVAKVLPYLREARERGLKTLLECTPAFLGRDPLLLLELAEQSGLQLLTNTGYYGAVDNKYLPPWAFDETAEQLAQRWTAEFEQGIEGTSVRPGFIKIGVNAGTLSELHRKLVKAAALTHLRTGLTICSHTGPAATALEEIEVLRTHGVAPRAFVWVHAQGEPVKNWYVKAAQLGTWVSLDGLGWGNPEEYVPWIELLKTNGYLSHVLLSHDAGWYRPGEPDGGTFVGYTPLFDRLLPALRKRGFTENDFEQLLVTNPADAFTLRVRKV</sequence>
<feature type="binding site" evidence="4">
    <location>
        <position position="44"/>
    </location>
    <ligand>
        <name>Zn(2+)</name>
        <dbReference type="ChEBI" id="CHEBI:29105"/>
        <label>1</label>
    </ligand>
</feature>
<feature type="binding site" description="via carbamate group" evidence="4">
    <location>
        <position position="162"/>
    </location>
    <ligand>
        <name>Zn(2+)</name>
        <dbReference type="ChEBI" id="CHEBI:29105"/>
        <label>2</label>
    </ligand>
</feature>
<dbReference type="EMBL" id="JACHGF010000002">
    <property type="protein sequence ID" value="MBB5283061.1"/>
    <property type="molecule type" value="Genomic_DNA"/>
</dbReference>
<evidence type="ECO:0000256" key="3">
    <source>
        <dbReference type="PIRSR" id="PIRSR601559-50"/>
    </source>
</evidence>
<dbReference type="PANTHER" id="PTHR10819:SF3">
    <property type="entry name" value="PHOSPHOTRIESTERASE-RELATED PROTEIN"/>
    <property type="match status" value="1"/>
</dbReference>
<dbReference type="AlphaFoldDB" id="A0A840TIB5"/>
<feature type="binding site" description="via carbamate group" evidence="4">
    <location>
        <position position="162"/>
    </location>
    <ligand>
        <name>Zn(2+)</name>
        <dbReference type="ChEBI" id="CHEBI:29105"/>
        <label>1</label>
    </ligand>
</feature>
<dbReference type="PANTHER" id="PTHR10819">
    <property type="entry name" value="PHOSPHOTRIESTERASE-RELATED"/>
    <property type="match status" value="1"/>
</dbReference>
<dbReference type="SUPFAM" id="SSF51556">
    <property type="entry name" value="Metallo-dependent hydrolases"/>
    <property type="match status" value="1"/>
</dbReference>
<evidence type="ECO:0000256" key="4">
    <source>
        <dbReference type="PIRSR" id="PIRSR601559-51"/>
    </source>
</evidence>
<accession>A0A840TIB5</accession>